<reference evidence="3 4" key="1">
    <citation type="journal article" date="2013" name="Curr. Biol.">
        <title>The Genome of the Foraminiferan Reticulomyxa filosa.</title>
        <authorList>
            <person name="Glockner G."/>
            <person name="Hulsmann N."/>
            <person name="Schleicher M."/>
            <person name="Noegel A.A."/>
            <person name="Eichinger L."/>
            <person name="Gallinger C."/>
            <person name="Pawlowski J."/>
            <person name="Sierra R."/>
            <person name="Euteneuer U."/>
            <person name="Pillet L."/>
            <person name="Moustafa A."/>
            <person name="Platzer M."/>
            <person name="Groth M."/>
            <person name="Szafranski K."/>
            <person name="Schliwa M."/>
        </authorList>
    </citation>
    <scope>NUCLEOTIDE SEQUENCE [LARGE SCALE GENOMIC DNA]</scope>
</reference>
<organism evidence="3 4">
    <name type="scientific">Reticulomyxa filosa</name>
    <dbReference type="NCBI Taxonomy" id="46433"/>
    <lineage>
        <taxon>Eukaryota</taxon>
        <taxon>Sar</taxon>
        <taxon>Rhizaria</taxon>
        <taxon>Retaria</taxon>
        <taxon>Foraminifera</taxon>
        <taxon>Monothalamids</taxon>
        <taxon>Reticulomyxidae</taxon>
        <taxon>Reticulomyxa</taxon>
    </lineage>
</organism>
<dbReference type="AlphaFoldDB" id="X6NKQ1"/>
<sequence length="564" mass="65865">NNNNNKEKVNDRKRPKIRRQLTSDISKSSSARKHQSTKNTGVIDGVGVLNSQWILEQMITPLASEYGTMEPIHIPSIDCHDMKFLLSNPHTLQDCGKLIFALAKAQLSINEKTSVPMLFFFFSSLKERKKILLFFFFFFLLVNNSNIESNIAVWPRFVSRLRQKKQSESKNCGVGAGDVDLDKLIPLLDVNQLSHGNKRKNFFFDSKKKKKKKKKKVKMTLFRLEKQELQDVMPEQEIATDPNLSCQVLFFGNEHYYLLYRYLQKIYAKLEHAKHCCALDYTLKHSLTEQEKSRKYLQLMETTMAQISKEKQEDLFQDTVRQLLGLQGYHFFSVPKIVQLLVHNVDKSHEYLALFLFMSQKFNSIKTLQELRIYLNTKTMWSPIILLFLSCCLNESKLQLFLLKLDIVCYAKYIKAWLQRLMTAICTASNFYLFDHSTSCPKELQFFFLAEGEANEVVYTLFVGRKSYLVKLLKVTLFVAQTMYLLAVQSNIVALTRFLFVNFQFSENPCKICIVLFGESKTRLSFACPFSFQFLGRIAFLLLFIIFRSRMTDFHYFSENISFL</sequence>
<evidence type="ECO:0000313" key="3">
    <source>
        <dbReference type="EMBL" id="ETO25932.1"/>
    </source>
</evidence>
<feature type="non-terminal residue" evidence="3">
    <location>
        <position position="1"/>
    </location>
</feature>
<dbReference type="EMBL" id="ASPP01008194">
    <property type="protein sequence ID" value="ETO25932.1"/>
    <property type="molecule type" value="Genomic_DNA"/>
</dbReference>
<feature type="domain" description="Sin3 C-terminal" evidence="2">
    <location>
        <begin position="250"/>
        <end position="345"/>
    </location>
</feature>
<dbReference type="Proteomes" id="UP000023152">
    <property type="component" value="Unassembled WGS sequence"/>
</dbReference>
<evidence type="ECO:0000313" key="4">
    <source>
        <dbReference type="Proteomes" id="UP000023152"/>
    </source>
</evidence>
<comment type="caution">
    <text evidence="3">The sequence shown here is derived from an EMBL/GenBank/DDBJ whole genome shotgun (WGS) entry which is preliminary data.</text>
</comment>
<feature type="transmembrane region" description="Helical" evidence="1">
    <location>
        <begin position="131"/>
        <end position="154"/>
    </location>
</feature>
<gene>
    <name evidence="3" type="ORF">RFI_11205</name>
</gene>
<dbReference type="Pfam" id="PF16879">
    <property type="entry name" value="Sin3a_C"/>
    <property type="match status" value="1"/>
</dbReference>
<proteinExistence type="predicted"/>
<protein>
    <recommendedName>
        <fullName evidence="2">Sin3 C-terminal domain-containing protein</fullName>
    </recommendedName>
</protein>
<keyword evidence="1" id="KW-1133">Transmembrane helix</keyword>
<name>X6NKQ1_RETFI</name>
<keyword evidence="4" id="KW-1185">Reference proteome</keyword>
<dbReference type="OrthoDB" id="10265969at2759"/>
<dbReference type="InterPro" id="IPR031693">
    <property type="entry name" value="Sin3_C"/>
</dbReference>
<feature type="transmembrane region" description="Helical" evidence="1">
    <location>
        <begin position="475"/>
        <end position="500"/>
    </location>
</feature>
<keyword evidence="1" id="KW-0472">Membrane</keyword>
<accession>X6NKQ1</accession>
<feature type="transmembrane region" description="Helical" evidence="1">
    <location>
        <begin position="524"/>
        <end position="547"/>
    </location>
</feature>
<evidence type="ECO:0000256" key="1">
    <source>
        <dbReference type="SAM" id="Phobius"/>
    </source>
</evidence>
<keyword evidence="1" id="KW-0812">Transmembrane</keyword>
<evidence type="ECO:0000259" key="2">
    <source>
        <dbReference type="Pfam" id="PF16879"/>
    </source>
</evidence>